<dbReference type="EMBL" id="WKOD01000010">
    <property type="protein sequence ID" value="MSA68424.1"/>
    <property type="molecule type" value="Genomic_DNA"/>
</dbReference>
<reference evidence="1" key="1">
    <citation type="journal article" date="2019" name="Nat. Med.">
        <title>A library of human gut bacterial isolates paired with longitudinal multiomics data enables mechanistic microbiome research.</title>
        <authorList>
            <person name="Poyet M."/>
            <person name="Groussin M."/>
            <person name="Gibbons S.M."/>
            <person name="Avila-Pacheco J."/>
            <person name="Jiang X."/>
            <person name="Kearney S.M."/>
            <person name="Perrotta A.R."/>
            <person name="Berdy B."/>
            <person name="Zhao S."/>
            <person name="Lieberman T.D."/>
            <person name="Swanson P.K."/>
            <person name="Smith M."/>
            <person name="Roesemann S."/>
            <person name="Alexander J.E."/>
            <person name="Rich S.A."/>
            <person name="Livny J."/>
            <person name="Vlamakis H."/>
            <person name="Clish C."/>
            <person name="Bullock K."/>
            <person name="Deik A."/>
            <person name="Scott J."/>
            <person name="Pierce K.A."/>
            <person name="Xavier R.J."/>
            <person name="Alm E.J."/>
        </authorList>
    </citation>
    <scope>NUCLEOTIDE SEQUENCE</scope>
    <source>
        <strain evidence="1">BIOML-A18</strain>
    </source>
</reference>
<dbReference type="RefSeq" id="WP_003696303.1">
    <property type="nucleotide sequence ID" value="NZ_WKNS01000011.1"/>
</dbReference>
<accession>A0A6A8H0A6</accession>
<evidence type="ECO:0000313" key="1">
    <source>
        <dbReference type="EMBL" id="MSA68424.1"/>
    </source>
</evidence>
<comment type="caution">
    <text evidence="1">The sequence shown here is derived from an EMBL/GenBank/DDBJ whole genome shotgun (WGS) entry which is preliminary data.</text>
</comment>
<protein>
    <submittedName>
        <fullName evidence="1">Uncharacterized protein</fullName>
    </submittedName>
</protein>
<sequence>MQSKDGQNGYLFLRDDNIKNGHLLKNKTAVPIVDEDVSVTYYAICLKRRSHILEHFMNSRLQNQT</sequence>
<dbReference type="AlphaFoldDB" id="A0A6A8H0A6"/>
<organism evidence="1">
    <name type="scientific">Ligilactobacillus ruminis</name>
    <dbReference type="NCBI Taxonomy" id="1623"/>
    <lineage>
        <taxon>Bacteria</taxon>
        <taxon>Bacillati</taxon>
        <taxon>Bacillota</taxon>
        <taxon>Bacilli</taxon>
        <taxon>Lactobacillales</taxon>
        <taxon>Lactobacillaceae</taxon>
        <taxon>Ligilactobacillus</taxon>
    </lineage>
</organism>
<proteinExistence type="predicted"/>
<gene>
    <name evidence="1" type="ORF">GKC89_04855</name>
</gene>
<name>A0A6A8H0A6_9LACO</name>